<gene>
    <name evidence="1" type="ORF">CIK00_14990</name>
</gene>
<dbReference type="EMBL" id="NPIB01000020">
    <property type="protein sequence ID" value="PLC57086.1"/>
    <property type="molecule type" value="Genomic_DNA"/>
</dbReference>
<comment type="caution">
    <text evidence="1">The sequence shown here is derived from an EMBL/GenBank/DDBJ whole genome shotgun (WGS) entry which is preliminary data.</text>
</comment>
<dbReference type="AlphaFoldDB" id="A0A2N4UPZ2"/>
<dbReference type="RefSeq" id="WP_065208257.1">
    <property type="nucleotide sequence ID" value="NZ_JABJXE010000015.1"/>
</dbReference>
<proteinExistence type="predicted"/>
<protein>
    <submittedName>
        <fullName evidence="1">Uncharacterized protein</fullName>
    </submittedName>
</protein>
<keyword evidence="2" id="KW-1185">Reference proteome</keyword>
<reference evidence="1 2" key="1">
    <citation type="journal article" date="2018" name="Syst. Appl. Microbiol.">
        <title>Photobacterium carnosum sp. nov., isolated from spoiled modified atmosphere packaged poultry meat.</title>
        <authorList>
            <person name="Hilgarth M."/>
            <person name="Fuertes S."/>
            <person name="Ehrmann M."/>
            <person name="Vogel R.F."/>
        </authorList>
    </citation>
    <scope>NUCLEOTIDE SEQUENCE [LARGE SCALE GENOMIC DNA]</scope>
    <source>
        <strain evidence="1 2">TMW 2.2021</strain>
    </source>
</reference>
<name>A0A2N4UPZ2_9GAMM</name>
<dbReference type="Proteomes" id="UP000234420">
    <property type="component" value="Unassembled WGS sequence"/>
</dbReference>
<sequence>MLKVTLDVHSGTQKIVMPDKVKGSYIEKFNLNFNPDNRPLFLQGILLFLMGERVSLHVVNQDAGDDEVWAKQKLGLCAFLDKLELKGCLRPQASNYNLITFEQHRKHGVPMYAMQQFEGNTLIPITESRLNKRYAEFIDNGLFDVFRLMPCAVKPIYNGSKLANIITQPVNTDVLFKSGNWLLHKNTLVDLLATVLNDKSNFIKGNLTYQVTDAMLATLNQIFIPVSTEHVVLRPDGNSYNHIMEHIEGVQNGIALFKVKQLGYDLDMSARTPEQQQWIDCVDESSSRTAAVFAYFMWQYLSMYQQLYLQEQAKGKDGTPSCTKFGLNCLDFKGEKGLEALANWLQDPKKAFSDKPSQNSNTEYYKGVFDASKYGVSTRSPVLTQRYDGVFELYIKSDVETERLIMDKIKHSGRHYLRVGKLCLAELTQLPARIPSNYWETVEDDAAKKG</sequence>
<organism evidence="1 2">
    <name type="scientific">Photobacterium carnosum</name>
    <dbReference type="NCBI Taxonomy" id="2023717"/>
    <lineage>
        <taxon>Bacteria</taxon>
        <taxon>Pseudomonadati</taxon>
        <taxon>Pseudomonadota</taxon>
        <taxon>Gammaproteobacteria</taxon>
        <taxon>Vibrionales</taxon>
        <taxon>Vibrionaceae</taxon>
        <taxon>Photobacterium</taxon>
    </lineage>
</organism>
<evidence type="ECO:0000313" key="1">
    <source>
        <dbReference type="EMBL" id="PLC57086.1"/>
    </source>
</evidence>
<evidence type="ECO:0000313" key="2">
    <source>
        <dbReference type="Proteomes" id="UP000234420"/>
    </source>
</evidence>
<accession>A0A2N4UPZ2</accession>